<reference evidence="2 3" key="1">
    <citation type="submission" date="2019-11" db="EMBL/GenBank/DDBJ databases">
        <title>Novel species isolated from a subtropical stream in China.</title>
        <authorList>
            <person name="Lu H."/>
        </authorList>
    </citation>
    <scope>NUCLEOTIDE SEQUENCE [LARGE SCALE GENOMIC DNA]</scope>
    <source>
        <strain evidence="2 3">FT26W</strain>
    </source>
</reference>
<comment type="caution">
    <text evidence="2">The sequence shown here is derived from an EMBL/GenBank/DDBJ whole genome shotgun (WGS) entry which is preliminary data.</text>
</comment>
<evidence type="ECO:0000313" key="3">
    <source>
        <dbReference type="Proteomes" id="UP000439986"/>
    </source>
</evidence>
<evidence type="ECO:0000256" key="1">
    <source>
        <dbReference type="SAM" id="MobiDB-lite"/>
    </source>
</evidence>
<proteinExistence type="predicted"/>
<evidence type="ECO:0000313" key="2">
    <source>
        <dbReference type="EMBL" id="MRW82892.1"/>
    </source>
</evidence>
<gene>
    <name evidence="2" type="ORF">GJ698_02155</name>
</gene>
<keyword evidence="3" id="KW-1185">Reference proteome</keyword>
<dbReference type="EMBL" id="WKJL01000001">
    <property type="protein sequence ID" value="MRW82892.1"/>
    <property type="molecule type" value="Genomic_DNA"/>
</dbReference>
<name>A0A844D2J1_9BURK</name>
<dbReference type="RefSeq" id="WP_154355930.1">
    <property type="nucleotide sequence ID" value="NZ_WKJL01000001.1"/>
</dbReference>
<accession>A0A844D2J1</accession>
<feature type="compositionally biased region" description="Low complexity" evidence="1">
    <location>
        <begin position="75"/>
        <end position="92"/>
    </location>
</feature>
<sequence length="142" mass="15181">MNTTIKVKSTHPTSQGPYVIIERADFNPEVHEKYDDGTDDDAAPARLPTMAELLAAREQLLEKERELDAERDRLAGQAAANEAEAQRLASERAALTAPAAGAVPPDYSTMSKDELHAALTAKSIQFPAAANKADLIALLTAA</sequence>
<dbReference type="Proteomes" id="UP000439986">
    <property type="component" value="Unassembled WGS sequence"/>
</dbReference>
<protein>
    <recommendedName>
        <fullName evidence="4">HeH/LEM domain-containing protein</fullName>
    </recommendedName>
</protein>
<dbReference type="Gene3D" id="1.10.720.30">
    <property type="entry name" value="SAP domain"/>
    <property type="match status" value="1"/>
</dbReference>
<evidence type="ECO:0008006" key="4">
    <source>
        <dbReference type="Google" id="ProtNLM"/>
    </source>
</evidence>
<dbReference type="AlphaFoldDB" id="A0A844D2J1"/>
<dbReference type="InterPro" id="IPR036361">
    <property type="entry name" value="SAP_dom_sf"/>
</dbReference>
<organism evidence="2 3">
    <name type="scientific">Duganella aquatilis</name>
    <dbReference type="NCBI Taxonomy" id="2666082"/>
    <lineage>
        <taxon>Bacteria</taxon>
        <taxon>Pseudomonadati</taxon>
        <taxon>Pseudomonadota</taxon>
        <taxon>Betaproteobacteria</taxon>
        <taxon>Burkholderiales</taxon>
        <taxon>Oxalobacteraceae</taxon>
        <taxon>Telluria group</taxon>
        <taxon>Duganella</taxon>
    </lineage>
</organism>
<feature type="region of interest" description="Disordered" evidence="1">
    <location>
        <begin position="72"/>
        <end position="92"/>
    </location>
</feature>